<accession>A0A2G2ZT44</accession>
<gene>
    <name evidence="3" type="ORF">T459_07254</name>
</gene>
<reference evidence="3 4" key="2">
    <citation type="journal article" date="2017" name="Genome Biol.">
        <title>New reference genome sequences of hot pepper reveal the massive evolution of plant disease-resistance genes by retroduplication.</title>
        <authorList>
            <person name="Kim S."/>
            <person name="Park J."/>
            <person name="Yeom S.I."/>
            <person name="Kim Y.M."/>
            <person name="Seo E."/>
            <person name="Kim K.T."/>
            <person name="Kim M.S."/>
            <person name="Lee J.M."/>
            <person name="Cheong K."/>
            <person name="Shin H.S."/>
            <person name="Kim S.B."/>
            <person name="Han K."/>
            <person name="Lee J."/>
            <person name="Park M."/>
            <person name="Lee H.A."/>
            <person name="Lee H.Y."/>
            <person name="Lee Y."/>
            <person name="Oh S."/>
            <person name="Lee J.H."/>
            <person name="Choi E."/>
            <person name="Choi E."/>
            <person name="Lee S.E."/>
            <person name="Jeon J."/>
            <person name="Kim H."/>
            <person name="Choi G."/>
            <person name="Song H."/>
            <person name="Lee J."/>
            <person name="Lee S.C."/>
            <person name="Kwon J.K."/>
            <person name="Lee H.Y."/>
            <person name="Koo N."/>
            <person name="Hong Y."/>
            <person name="Kim R.W."/>
            <person name="Kang W.H."/>
            <person name="Huh J.H."/>
            <person name="Kang B.C."/>
            <person name="Yang T.J."/>
            <person name="Lee Y.H."/>
            <person name="Bennetzen J.L."/>
            <person name="Choi D."/>
        </authorList>
    </citation>
    <scope>NUCLEOTIDE SEQUENCE [LARGE SCALE GENOMIC DNA]</scope>
    <source>
        <strain evidence="4">cv. CM334</strain>
    </source>
</reference>
<dbReference type="GO" id="GO:0005543">
    <property type="term" value="F:phospholipid binding"/>
    <property type="evidence" value="ECO:0000318"/>
    <property type="project" value="GO_Central"/>
</dbReference>
<dbReference type="EMBL" id="AYRZ02000003">
    <property type="protein sequence ID" value="PHT85148.1"/>
    <property type="molecule type" value="Genomic_DNA"/>
</dbReference>
<reference evidence="3 4" key="1">
    <citation type="journal article" date="2014" name="Nat. Genet.">
        <title>Genome sequence of the hot pepper provides insights into the evolution of pungency in Capsicum species.</title>
        <authorList>
            <person name="Kim S."/>
            <person name="Park M."/>
            <person name="Yeom S.I."/>
            <person name="Kim Y.M."/>
            <person name="Lee J.M."/>
            <person name="Lee H.A."/>
            <person name="Seo E."/>
            <person name="Choi J."/>
            <person name="Cheong K."/>
            <person name="Kim K.T."/>
            <person name="Jung K."/>
            <person name="Lee G.W."/>
            <person name="Oh S.K."/>
            <person name="Bae C."/>
            <person name="Kim S.B."/>
            <person name="Lee H.Y."/>
            <person name="Kim S.Y."/>
            <person name="Kim M.S."/>
            <person name="Kang B.C."/>
            <person name="Jo Y.D."/>
            <person name="Yang H.B."/>
            <person name="Jeong H.J."/>
            <person name="Kang W.H."/>
            <person name="Kwon J.K."/>
            <person name="Shin C."/>
            <person name="Lim J.Y."/>
            <person name="Park J.H."/>
            <person name="Huh J.H."/>
            <person name="Kim J.S."/>
            <person name="Kim B.D."/>
            <person name="Cohen O."/>
            <person name="Paran I."/>
            <person name="Suh M.C."/>
            <person name="Lee S.B."/>
            <person name="Kim Y.K."/>
            <person name="Shin Y."/>
            <person name="Noh S.J."/>
            <person name="Park J."/>
            <person name="Seo Y.S."/>
            <person name="Kwon S.Y."/>
            <person name="Kim H.A."/>
            <person name="Park J.M."/>
            <person name="Kim H.J."/>
            <person name="Choi S.B."/>
            <person name="Bosland P.W."/>
            <person name="Reeves G."/>
            <person name="Jo S.H."/>
            <person name="Lee B.W."/>
            <person name="Cho H.T."/>
            <person name="Choi H.S."/>
            <person name="Lee M.S."/>
            <person name="Yu Y."/>
            <person name="Do Choi Y."/>
            <person name="Park B.S."/>
            <person name="van Deynze A."/>
            <person name="Ashrafi H."/>
            <person name="Hill T."/>
            <person name="Kim W.T."/>
            <person name="Pai H.S."/>
            <person name="Ahn H.K."/>
            <person name="Yeam I."/>
            <person name="Giovannoni J.J."/>
            <person name="Rose J.K."/>
            <person name="Sorensen I."/>
            <person name="Lee S.J."/>
            <person name="Kim R.W."/>
            <person name="Choi I.Y."/>
            <person name="Choi B.S."/>
            <person name="Lim J.S."/>
            <person name="Lee Y.H."/>
            <person name="Choi D."/>
        </authorList>
    </citation>
    <scope>NUCLEOTIDE SEQUENCE [LARGE SCALE GENOMIC DNA]</scope>
    <source>
        <strain evidence="4">cv. CM334</strain>
    </source>
</reference>
<keyword evidence="4" id="KW-1185">Reference proteome</keyword>
<feature type="transmembrane region" description="Helical" evidence="2">
    <location>
        <begin position="326"/>
        <end position="351"/>
    </location>
</feature>
<evidence type="ECO:0000313" key="4">
    <source>
        <dbReference type="Proteomes" id="UP000222542"/>
    </source>
</evidence>
<feature type="region of interest" description="Disordered" evidence="1">
    <location>
        <begin position="150"/>
        <end position="172"/>
    </location>
</feature>
<dbReference type="GO" id="GO:0030276">
    <property type="term" value="F:clathrin binding"/>
    <property type="evidence" value="ECO:0000318"/>
    <property type="project" value="GO_Central"/>
</dbReference>
<dbReference type="GO" id="GO:0030125">
    <property type="term" value="C:clathrin vesicle coat"/>
    <property type="evidence" value="ECO:0000318"/>
    <property type="project" value="GO_Central"/>
</dbReference>
<dbReference type="GO" id="GO:0005768">
    <property type="term" value="C:endosome"/>
    <property type="evidence" value="ECO:0000318"/>
    <property type="project" value="GO_Central"/>
</dbReference>
<evidence type="ECO:0000256" key="1">
    <source>
        <dbReference type="SAM" id="MobiDB-lite"/>
    </source>
</evidence>
<evidence type="ECO:0000313" key="3">
    <source>
        <dbReference type="EMBL" id="PHT85148.1"/>
    </source>
</evidence>
<dbReference type="AlphaFoldDB" id="A0A2G2ZT44"/>
<dbReference type="STRING" id="4072.A0A2G2ZT44"/>
<keyword evidence="2" id="KW-0812">Transmembrane</keyword>
<feature type="compositionally biased region" description="Polar residues" evidence="1">
    <location>
        <begin position="150"/>
        <end position="166"/>
    </location>
</feature>
<keyword evidence="2" id="KW-0472">Membrane</keyword>
<dbReference type="GO" id="GO:0005886">
    <property type="term" value="C:plasma membrane"/>
    <property type="evidence" value="ECO:0000318"/>
    <property type="project" value="GO_Central"/>
</dbReference>
<comment type="caution">
    <text evidence="3">The sequence shown here is derived from an EMBL/GenBank/DDBJ whole genome shotgun (WGS) entry which is preliminary data.</text>
</comment>
<sequence length="417" mass="43845">MTFQSDKQRLINRPWPLESIGDSLGGAYVNIGDSLGGAYVNIGDSLGGAYVIIDDVMGGAYIGVFRASMVRNARHGQALVRVVTRRFSEQNPDAPPSYEEANGESRSPTHSERNAETSSLLFCSRHEKDARKRCLKTLLVMVLSKLHQPQTQNISPPSFLPNSNQSPEPPVPQTAEVPGITYAAPNHDVHILADILPPSAPSSSLHPPNDRALPNVPIAARTGFPSCSGLAAQTTGYAVTHARDASLTGFAAQPGLQSPQTSFPIHGQPLSQIGFSGQTPQTSFGLQSGQPASLNCFPSAPASFPHPGSQVTAGQSLQTSANVGGWVLVLVVLVQVAGAGIGMGMCMGVVAPGAGVAPSKMAYELDEQNNVGLGLIGFGILFTFLVIILFFDRGLLALANNEDGTGLHNVRERARGP</sequence>
<feature type="transmembrane region" description="Helical" evidence="2">
    <location>
        <begin position="371"/>
        <end position="391"/>
    </location>
</feature>
<dbReference type="GO" id="GO:0006897">
    <property type="term" value="P:endocytosis"/>
    <property type="evidence" value="ECO:0000318"/>
    <property type="project" value="GO_Central"/>
</dbReference>
<protein>
    <submittedName>
        <fullName evidence="3">Uncharacterized protein</fullName>
    </submittedName>
</protein>
<feature type="region of interest" description="Disordered" evidence="1">
    <location>
        <begin position="87"/>
        <end position="117"/>
    </location>
</feature>
<organism evidence="3 4">
    <name type="scientific">Capsicum annuum</name>
    <name type="common">Capsicum pepper</name>
    <dbReference type="NCBI Taxonomy" id="4072"/>
    <lineage>
        <taxon>Eukaryota</taxon>
        <taxon>Viridiplantae</taxon>
        <taxon>Streptophyta</taxon>
        <taxon>Embryophyta</taxon>
        <taxon>Tracheophyta</taxon>
        <taxon>Spermatophyta</taxon>
        <taxon>Magnoliopsida</taxon>
        <taxon>eudicotyledons</taxon>
        <taxon>Gunneridae</taxon>
        <taxon>Pentapetalae</taxon>
        <taxon>asterids</taxon>
        <taxon>lamiids</taxon>
        <taxon>Solanales</taxon>
        <taxon>Solanaceae</taxon>
        <taxon>Solanoideae</taxon>
        <taxon>Capsiceae</taxon>
        <taxon>Capsicum</taxon>
    </lineage>
</organism>
<keyword evidence="2" id="KW-1133">Transmembrane helix</keyword>
<proteinExistence type="predicted"/>
<evidence type="ECO:0000256" key="2">
    <source>
        <dbReference type="SAM" id="Phobius"/>
    </source>
</evidence>
<dbReference type="Proteomes" id="UP000222542">
    <property type="component" value="Unassembled WGS sequence"/>
</dbReference>
<dbReference type="Gramene" id="PHT85148">
    <property type="protein sequence ID" value="PHT85148"/>
    <property type="gene ID" value="T459_07254"/>
</dbReference>
<name>A0A2G2ZT44_CAPAN</name>